<dbReference type="GO" id="GO:0016020">
    <property type="term" value="C:membrane"/>
    <property type="evidence" value="ECO:0007669"/>
    <property type="project" value="TreeGrafter"/>
</dbReference>
<name>A0A0D2DUI4_9EURO</name>
<evidence type="ECO:0000256" key="2">
    <source>
        <dbReference type="ARBA" id="ARBA00022963"/>
    </source>
</evidence>
<keyword evidence="3 4" id="KW-0443">Lipid metabolism</keyword>
<feature type="domain" description="PNPLA" evidence="5">
    <location>
        <begin position="29"/>
        <end position="236"/>
    </location>
</feature>
<evidence type="ECO:0000256" key="1">
    <source>
        <dbReference type="ARBA" id="ARBA00022801"/>
    </source>
</evidence>
<dbReference type="PANTHER" id="PTHR24185">
    <property type="entry name" value="CALCIUM-INDEPENDENT PHOSPHOLIPASE A2-GAMMA"/>
    <property type="match status" value="1"/>
</dbReference>
<dbReference type="InterPro" id="IPR002641">
    <property type="entry name" value="PNPLA_dom"/>
</dbReference>
<dbReference type="Proteomes" id="UP000054266">
    <property type="component" value="Unassembled WGS sequence"/>
</dbReference>
<dbReference type="GO" id="GO:0016042">
    <property type="term" value="P:lipid catabolic process"/>
    <property type="evidence" value="ECO:0007669"/>
    <property type="project" value="UniProtKB-UniRule"/>
</dbReference>
<gene>
    <name evidence="6" type="ORF">PV04_07979</name>
</gene>
<evidence type="ECO:0000259" key="5">
    <source>
        <dbReference type="PROSITE" id="PS51635"/>
    </source>
</evidence>
<feature type="short sequence motif" description="DGA/G" evidence="4">
    <location>
        <begin position="223"/>
        <end position="225"/>
    </location>
</feature>
<keyword evidence="7" id="KW-1185">Reference proteome</keyword>
<evidence type="ECO:0000313" key="6">
    <source>
        <dbReference type="EMBL" id="KIW65752.1"/>
    </source>
</evidence>
<sequence length="576" mass="64673">MDKAQPLAVVTQVANEDNHDLDSTGLCLLSLDGGGVRGLSSLYILKGLMTRLNDERHAAGLPQVKPCEIFDLIGGTSTGGLIAIMLGRLEMDVDECIAAFRETMKAVFEKKRNPFRVSLMGNVKAKFSSKTLEAAIKRVIRDRHGILEDDLLYDQSADRDTKRKCRVFVCAKSQETNQIARLRSYRLPGGFDDNPRIWEAALATSAAPSFLDPVKIGVRKYVDGAIGANNPVSQVEDEAANIWCEDTRELKPILKCFISIGTGHADIVATKDKSLKALAETIVKVATETRKTNEEFSGRWRAHLDTRFFRFNVDTIQDVALEEYDQEAIIDARTRRYLDDHSLQRKVIVCVQNLRQKRYKPTQDFVLERARSEELKERQARDGRRPIELGQRQSTTTATEISELIDRGNAKLRRAADYPVKEDLFQAQDDFIGALRGMTAQNPVPKSKEFARIYQKLSITFLRLSHLPTFSEAERMAYVREAEKQGAMALDHAMRSQNDGRVAQMRFHMACVHAREVCLLMEEASAESRAADALRSKREGALGAISIALSELEGFDGMDMAGYEKMARQYSRALLS</sequence>
<feature type="active site" description="Proton acceptor" evidence="4">
    <location>
        <position position="223"/>
    </location>
</feature>
<dbReference type="SUPFAM" id="SSF52151">
    <property type="entry name" value="FabD/lysophospholipase-like"/>
    <property type="match status" value="1"/>
</dbReference>
<dbReference type="GO" id="GO:0046486">
    <property type="term" value="P:glycerolipid metabolic process"/>
    <property type="evidence" value="ECO:0007669"/>
    <property type="project" value="UniProtKB-ARBA"/>
</dbReference>
<dbReference type="HOGENOM" id="CLU_045139_0_0_1"/>
<accession>A0A0D2DUI4</accession>
<reference evidence="6 7" key="1">
    <citation type="submission" date="2015-01" db="EMBL/GenBank/DDBJ databases">
        <title>The Genome Sequence of Capronia semiimmersa CBS27337.</title>
        <authorList>
            <consortium name="The Broad Institute Genomics Platform"/>
            <person name="Cuomo C."/>
            <person name="de Hoog S."/>
            <person name="Gorbushina A."/>
            <person name="Stielow B."/>
            <person name="Teixiera M."/>
            <person name="Abouelleil A."/>
            <person name="Chapman S.B."/>
            <person name="Priest M."/>
            <person name="Young S.K."/>
            <person name="Wortman J."/>
            <person name="Nusbaum C."/>
            <person name="Birren B."/>
        </authorList>
    </citation>
    <scope>NUCLEOTIDE SEQUENCE [LARGE SCALE GENOMIC DNA]</scope>
    <source>
        <strain evidence="6 7">CBS 27337</strain>
    </source>
</reference>
<dbReference type="Gene3D" id="3.40.1090.10">
    <property type="entry name" value="Cytosolic phospholipase A2 catalytic domain"/>
    <property type="match status" value="1"/>
</dbReference>
<dbReference type="GO" id="GO:0047499">
    <property type="term" value="F:calcium-independent phospholipase A2 activity"/>
    <property type="evidence" value="ECO:0007669"/>
    <property type="project" value="TreeGrafter"/>
</dbReference>
<evidence type="ECO:0000256" key="3">
    <source>
        <dbReference type="ARBA" id="ARBA00023098"/>
    </source>
</evidence>
<dbReference type="InterPro" id="IPR016035">
    <property type="entry name" value="Acyl_Trfase/lysoPLipase"/>
</dbReference>
<dbReference type="AlphaFoldDB" id="A0A0D2DUI4"/>
<organism evidence="6 7">
    <name type="scientific">Phialophora macrospora</name>
    <dbReference type="NCBI Taxonomy" id="1851006"/>
    <lineage>
        <taxon>Eukaryota</taxon>
        <taxon>Fungi</taxon>
        <taxon>Dikarya</taxon>
        <taxon>Ascomycota</taxon>
        <taxon>Pezizomycotina</taxon>
        <taxon>Eurotiomycetes</taxon>
        <taxon>Chaetothyriomycetidae</taxon>
        <taxon>Chaetothyriales</taxon>
        <taxon>Herpotrichiellaceae</taxon>
        <taxon>Phialophora</taxon>
    </lineage>
</organism>
<dbReference type="STRING" id="5601.A0A0D2DUI4"/>
<evidence type="ECO:0000256" key="4">
    <source>
        <dbReference type="PROSITE-ProRule" id="PRU01161"/>
    </source>
</evidence>
<proteinExistence type="predicted"/>
<keyword evidence="1 4" id="KW-0378">Hydrolase</keyword>
<feature type="short sequence motif" description="GXSXG" evidence="4">
    <location>
        <begin position="75"/>
        <end position="79"/>
    </location>
</feature>
<keyword evidence="2 4" id="KW-0442">Lipid degradation</keyword>
<dbReference type="EMBL" id="KN846960">
    <property type="protein sequence ID" value="KIW65752.1"/>
    <property type="molecule type" value="Genomic_DNA"/>
</dbReference>
<feature type="active site" description="Nucleophile" evidence="4">
    <location>
        <position position="77"/>
    </location>
</feature>
<dbReference type="PANTHER" id="PTHR24185:SF1">
    <property type="entry name" value="CALCIUM-INDEPENDENT PHOSPHOLIPASE A2-GAMMA"/>
    <property type="match status" value="1"/>
</dbReference>
<dbReference type="CDD" id="cd07216">
    <property type="entry name" value="Pat17_PNPLA8_PNPLA9_like3"/>
    <property type="match status" value="1"/>
</dbReference>
<dbReference type="GO" id="GO:0019369">
    <property type="term" value="P:arachidonate metabolic process"/>
    <property type="evidence" value="ECO:0007669"/>
    <property type="project" value="TreeGrafter"/>
</dbReference>
<dbReference type="PROSITE" id="PS51635">
    <property type="entry name" value="PNPLA"/>
    <property type="match status" value="1"/>
</dbReference>
<evidence type="ECO:0000313" key="7">
    <source>
        <dbReference type="Proteomes" id="UP000054266"/>
    </source>
</evidence>
<feature type="short sequence motif" description="GXGXXG" evidence="4">
    <location>
        <begin position="33"/>
        <end position="38"/>
    </location>
</feature>
<dbReference type="Pfam" id="PF01734">
    <property type="entry name" value="Patatin"/>
    <property type="match status" value="1"/>
</dbReference>
<protein>
    <recommendedName>
        <fullName evidence="5">PNPLA domain-containing protein</fullName>
    </recommendedName>
</protein>